<keyword evidence="1" id="KW-0805">Transcription regulation</keyword>
<evidence type="ECO:0000256" key="4">
    <source>
        <dbReference type="ARBA" id="ARBA00023242"/>
    </source>
</evidence>
<gene>
    <name evidence="7" type="ORF">ASPVEDRAFT_191851</name>
</gene>
<dbReference type="PROSITE" id="PS50048">
    <property type="entry name" value="ZN2_CY6_FUNGAL_2"/>
    <property type="match status" value="1"/>
</dbReference>
<accession>A0A1L9PJF1</accession>
<keyword evidence="2" id="KW-0238">DNA-binding</keyword>
<reference evidence="8" key="1">
    <citation type="journal article" date="2017" name="Genome Biol.">
        <title>Comparative genomics reveals high biological diversity and specific adaptations in the industrially and medically important fungal genus Aspergillus.</title>
        <authorList>
            <person name="de Vries R.P."/>
            <person name="Riley R."/>
            <person name="Wiebenga A."/>
            <person name="Aguilar-Osorio G."/>
            <person name="Amillis S."/>
            <person name="Uchima C.A."/>
            <person name="Anderluh G."/>
            <person name="Asadollahi M."/>
            <person name="Askin M."/>
            <person name="Barry K."/>
            <person name="Battaglia E."/>
            <person name="Bayram O."/>
            <person name="Benocci T."/>
            <person name="Braus-Stromeyer S.A."/>
            <person name="Caldana C."/>
            <person name="Canovas D."/>
            <person name="Cerqueira G.C."/>
            <person name="Chen F."/>
            <person name="Chen W."/>
            <person name="Choi C."/>
            <person name="Clum A."/>
            <person name="Dos Santos R.A."/>
            <person name="Damasio A.R."/>
            <person name="Diallinas G."/>
            <person name="Emri T."/>
            <person name="Fekete E."/>
            <person name="Flipphi M."/>
            <person name="Freyberg S."/>
            <person name="Gallo A."/>
            <person name="Gournas C."/>
            <person name="Habgood R."/>
            <person name="Hainaut M."/>
            <person name="Harispe M.L."/>
            <person name="Henrissat B."/>
            <person name="Hilden K.S."/>
            <person name="Hope R."/>
            <person name="Hossain A."/>
            <person name="Karabika E."/>
            <person name="Karaffa L."/>
            <person name="Karanyi Z."/>
            <person name="Krasevec N."/>
            <person name="Kuo A."/>
            <person name="Kusch H."/>
            <person name="LaButti K."/>
            <person name="Lagendijk E.L."/>
            <person name="Lapidus A."/>
            <person name="Levasseur A."/>
            <person name="Lindquist E."/>
            <person name="Lipzen A."/>
            <person name="Logrieco A.F."/>
            <person name="MacCabe A."/>
            <person name="Maekelae M.R."/>
            <person name="Malavazi I."/>
            <person name="Melin P."/>
            <person name="Meyer V."/>
            <person name="Mielnichuk N."/>
            <person name="Miskei M."/>
            <person name="Molnar A.P."/>
            <person name="Mule G."/>
            <person name="Ngan C.Y."/>
            <person name="Orejas M."/>
            <person name="Orosz E."/>
            <person name="Ouedraogo J.P."/>
            <person name="Overkamp K.M."/>
            <person name="Park H.-S."/>
            <person name="Perrone G."/>
            <person name="Piumi F."/>
            <person name="Punt P.J."/>
            <person name="Ram A.F."/>
            <person name="Ramon A."/>
            <person name="Rauscher S."/>
            <person name="Record E."/>
            <person name="Riano-Pachon D.M."/>
            <person name="Robert V."/>
            <person name="Roehrig J."/>
            <person name="Ruller R."/>
            <person name="Salamov A."/>
            <person name="Salih N.S."/>
            <person name="Samson R.A."/>
            <person name="Sandor E."/>
            <person name="Sanguinetti M."/>
            <person name="Schuetze T."/>
            <person name="Sepcic K."/>
            <person name="Shelest E."/>
            <person name="Sherlock G."/>
            <person name="Sophianopoulou V."/>
            <person name="Squina F.M."/>
            <person name="Sun H."/>
            <person name="Susca A."/>
            <person name="Todd R.B."/>
            <person name="Tsang A."/>
            <person name="Unkles S.E."/>
            <person name="van de Wiele N."/>
            <person name="van Rossen-Uffink D."/>
            <person name="Oliveira J.V."/>
            <person name="Vesth T.C."/>
            <person name="Visser J."/>
            <person name="Yu J.-H."/>
            <person name="Zhou M."/>
            <person name="Andersen M.R."/>
            <person name="Archer D.B."/>
            <person name="Baker S.E."/>
            <person name="Benoit I."/>
            <person name="Brakhage A.A."/>
            <person name="Braus G.H."/>
            <person name="Fischer R."/>
            <person name="Frisvad J.C."/>
            <person name="Goldman G.H."/>
            <person name="Houbraken J."/>
            <person name="Oakley B."/>
            <person name="Pocsi I."/>
            <person name="Scazzocchio C."/>
            <person name="Seiboth B."/>
            <person name="vanKuyk P.A."/>
            <person name="Wortman J."/>
            <person name="Dyer P.S."/>
            <person name="Grigoriev I.V."/>
        </authorList>
    </citation>
    <scope>NUCLEOTIDE SEQUENCE [LARGE SCALE GENOMIC DNA]</scope>
    <source>
        <strain evidence="8">CBS 583.65</strain>
    </source>
</reference>
<feature type="compositionally biased region" description="Low complexity" evidence="5">
    <location>
        <begin position="61"/>
        <end position="74"/>
    </location>
</feature>
<organism evidence="7 8">
    <name type="scientific">Aspergillus versicolor CBS 583.65</name>
    <dbReference type="NCBI Taxonomy" id="1036611"/>
    <lineage>
        <taxon>Eukaryota</taxon>
        <taxon>Fungi</taxon>
        <taxon>Dikarya</taxon>
        <taxon>Ascomycota</taxon>
        <taxon>Pezizomycotina</taxon>
        <taxon>Eurotiomycetes</taxon>
        <taxon>Eurotiomycetidae</taxon>
        <taxon>Eurotiales</taxon>
        <taxon>Aspergillaceae</taxon>
        <taxon>Aspergillus</taxon>
        <taxon>Aspergillus subgen. Nidulantes</taxon>
    </lineage>
</organism>
<dbReference type="GeneID" id="63724607"/>
<dbReference type="InterPro" id="IPR036864">
    <property type="entry name" value="Zn2-C6_fun-type_DNA-bd_sf"/>
</dbReference>
<name>A0A1L9PJF1_ASPVE</name>
<evidence type="ECO:0000313" key="8">
    <source>
        <dbReference type="Proteomes" id="UP000184073"/>
    </source>
</evidence>
<dbReference type="GO" id="GO:0003677">
    <property type="term" value="F:DNA binding"/>
    <property type="evidence" value="ECO:0007669"/>
    <property type="project" value="UniProtKB-KW"/>
</dbReference>
<dbReference type="InterPro" id="IPR053175">
    <property type="entry name" value="DHMBA_Reg_Transcription_Factor"/>
</dbReference>
<dbReference type="PANTHER" id="PTHR38791">
    <property type="entry name" value="ZN(II)2CYS6 TRANSCRIPTION FACTOR (EUROFUNG)-RELATED-RELATED"/>
    <property type="match status" value="1"/>
</dbReference>
<keyword evidence="4" id="KW-0539">Nucleus</keyword>
<dbReference type="OrthoDB" id="5429770at2759"/>
<evidence type="ECO:0000313" key="7">
    <source>
        <dbReference type="EMBL" id="OJJ01642.1"/>
    </source>
</evidence>
<dbReference type="AlphaFoldDB" id="A0A1L9PJF1"/>
<keyword evidence="3" id="KW-0804">Transcription</keyword>
<dbReference type="SMART" id="SM00066">
    <property type="entry name" value="GAL4"/>
    <property type="match status" value="1"/>
</dbReference>
<feature type="domain" description="Zn(2)-C6 fungal-type" evidence="6">
    <location>
        <begin position="10"/>
        <end position="38"/>
    </location>
</feature>
<sequence>MVHRGKLSAACGPCRSRHLKCDQKRPFCSQCIRAKRECFGYRDISGGRFYDQTDEVRKRNSPSSASSSALVPSPSHKRRLDQSASLPLIQQHIPVLSGPLADQGAAFMLSRYPARDRVVGGRGPVNGFLPHVLCTPAGRAVTTSLNAAGLAALSNIHQSQQLMLRARETYISALAELNEILSDETQSISNSSLIAVGFLGMFEILTCNGRPLLEKYLNHAEGSAKLLQLRGSDQLKDPIGMGLFSQFRTNIILGNFWLKKPTPSWMIELSNEAIAYRGNGASPDDELFFLMAQVADICASLRHGAFIEPTRVVKEALKLDTELKSWAMFVDSSWHYAVIDNPESANENSCDSPSRRVYGKQYHLYPSTVVSAGWNDYRFVRLILLEVVCALSDHLARKDEVAAVEHQRTISNCTAVSQQLAEDICASVPYHLGATESSTLEDWNGTPTGGMTRLIWPLFVASDCNGASPELVKWIANTLSRIGHGVGIQQAVVMSNLLKAGRHLSWLPELGM</sequence>
<evidence type="ECO:0000256" key="5">
    <source>
        <dbReference type="SAM" id="MobiDB-lite"/>
    </source>
</evidence>
<evidence type="ECO:0000256" key="2">
    <source>
        <dbReference type="ARBA" id="ARBA00023125"/>
    </source>
</evidence>
<dbReference type="RefSeq" id="XP_040667404.1">
    <property type="nucleotide sequence ID" value="XM_040809096.1"/>
</dbReference>
<dbReference type="VEuPathDB" id="FungiDB:ASPVEDRAFT_191851"/>
<dbReference type="PROSITE" id="PS00463">
    <property type="entry name" value="ZN2_CY6_FUNGAL_1"/>
    <property type="match status" value="1"/>
</dbReference>
<dbReference type="SUPFAM" id="SSF57701">
    <property type="entry name" value="Zn2/Cys6 DNA-binding domain"/>
    <property type="match status" value="1"/>
</dbReference>
<dbReference type="STRING" id="1036611.A0A1L9PJF1"/>
<dbReference type="Proteomes" id="UP000184073">
    <property type="component" value="Unassembled WGS sequence"/>
</dbReference>
<dbReference type="PANTHER" id="PTHR38791:SF5">
    <property type="entry name" value="TRANSCRIPTION FACTOR DBAG-RELATED"/>
    <property type="match status" value="1"/>
</dbReference>
<evidence type="ECO:0000256" key="1">
    <source>
        <dbReference type="ARBA" id="ARBA00023015"/>
    </source>
</evidence>
<dbReference type="Gene3D" id="4.10.240.10">
    <property type="entry name" value="Zn(2)-C6 fungal-type DNA-binding domain"/>
    <property type="match status" value="1"/>
</dbReference>
<dbReference type="Pfam" id="PF00172">
    <property type="entry name" value="Zn_clus"/>
    <property type="match status" value="1"/>
</dbReference>
<dbReference type="CDD" id="cd00067">
    <property type="entry name" value="GAL4"/>
    <property type="match status" value="1"/>
</dbReference>
<dbReference type="GO" id="GO:0008270">
    <property type="term" value="F:zinc ion binding"/>
    <property type="evidence" value="ECO:0007669"/>
    <property type="project" value="InterPro"/>
</dbReference>
<evidence type="ECO:0000259" key="6">
    <source>
        <dbReference type="PROSITE" id="PS50048"/>
    </source>
</evidence>
<proteinExistence type="predicted"/>
<dbReference type="EMBL" id="KV878128">
    <property type="protein sequence ID" value="OJJ01642.1"/>
    <property type="molecule type" value="Genomic_DNA"/>
</dbReference>
<dbReference type="GO" id="GO:0000981">
    <property type="term" value="F:DNA-binding transcription factor activity, RNA polymerase II-specific"/>
    <property type="evidence" value="ECO:0007669"/>
    <property type="project" value="InterPro"/>
</dbReference>
<protein>
    <recommendedName>
        <fullName evidence="6">Zn(2)-C6 fungal-type domain-containing protein</fullName>
    </recommendedName>
</protein>
<feature type="region of interest" description="Disordered" evidence="5">
    <location>
        <begin position="52"/>
        <end position="77"/>
    </location>
</feature>
<evidence type="ECO:0000256" key="3">
    <source>
        <dbReference type="ARBA" id="ARBA00023163"/>
    </source>
</evidence>
<dbReference type="InterPro" id="IPR001138">
    <property type="entry name" value="Zn2Cys6_DnaBD"/>
</dbReference>
<keyword evidence="8" id="KW-1185">Reference proteome</keyword>